<accession>A0ABU1MLH7</accession>
<name>A0ABU1MLH7_9SPHN</name>
<dbReference type="EMBL" id="JAVDRD010000004">
    <property type="protein sequence ID" value="MDR6511122.1"/>
    <property type="molecule type" value="Genomic_DNA"/>
</dbReference>
<dbReference type="InterPro" id="IPR013249">
    <property type="entry name" value="RNA_pol_sigma70_r4_t2"/>
</dbReference>
<dbReference type="Proteomes" id="UP001184150">
    <property type="component" value="Unassembled WGS sequence"/>
</dbReference>
<evidence type="ECO:0000256" key="1">
    <source>
        <dbReference type="ARBA" id="ARBA00010641"/>
    </source>
</evidence>
<evidence type="ECO:0000256" key="3">
    <source>
        <dbReference type="ARBA" id="ARBA00023082"/>
    </source>
</evidence>
<dbReference type="CDD" id="cd06171">
    <property type="entry name" value="Sigma70_r4"/>
    <property type="match status" value="1"/>
</dbReference>
<dbReference type="InterPro" id="IPR000838">
    <property type="entry name" value="RNA_pol_sigma70_ECF_CS"/>
</dbReference>
<evidence type="ECO:0000259" key="7">
    <source>
        <dbReference type="Pfam" id="PF04542"/>
    </source>
</evidence>
<keyword evidence="2 6" id="KW-0805">Transcription regulation</keyword>
<dbReference type="SUPFAM" id="SSF88659">
    <property type="entry name" value="Sigma3 and sigma4 domains of RNA polymerase sigma factors"/>
    <property type="match status" value="1"/>
</dbReference>
<evidence type="ECO:0000313" key="9">
    <source>
        <dbReference type="EMBL" id="MDR6511122.1"/>
    </source>
</evidence>
<dbReference type="PANTHER" id="PTHR43133">
    <property type="entry name" value="RNA POLYMERASE ECF-TYPE SIGMA FACTO"/>
    <property type="match status" value="1"/>
</dbReference>
<sequence>MRDDPLDEADDAALVRAALAGDEQGYRQLMARHRAVVHRVAWAQTGQADAALDVTQDTFIAAFAALRRYDPARPLGAWLARIALNKGRDWRRRQAVRRLFLGWRGQGEAAVEHVPDSAPGPEREAAGRADLARLRQAIDALPQALREAIVLHGVEGMPQREVAMMLDVSEKTIETRVYRARKKLAQQLGEKD</sequence>
<reference evidence="9 10" key="1">
    <citation type="submission" date="2023-07" db="EMBL/GenBank/DDBJ databases">
        <title>Sorghum-associated microbial communities from plants grown in Nebraska, USA.</title>
        <authorList>
            <person name="Schachtman D."/>
        </authorList>
    </citation>
    <scope>NUCLEOTIDE SEQUENCE [LARGE SCALE GENOMIC DNA]</scope>
    <source>
        <strain evidence="9 10">DS1027</strain>
    </source>
</reference>
<comment type="similarity">
    <text evidence="1 6">Belongs to the sigma-70 factor family. ECF subfamily.</text>
</comment>
<dbReference type="NCBIfam" id="TIGR02937">
    <property type="entry name" value="sigma70-ECF"/>
    <property type="match status" value="1"/>
</dbReference>
<dbReference type="InterPro" id="IPR013325">
    <property type="entry name" value="RNA_pol_sigma_r2"/>
</dbReference>
<dbReference type="InterPro" id="IPR036388">
    <property type="entry name" value="WH-like_DNA-bd_sf"/>
</dbReference>
<dbReference type="RefSeq" id="WP_309805075.1">
    <property type="nucleotide sequence ID" value="NZ_JAVDRD010000004.1"/>
</dbReference>
<proteinExistence type="inferred from homology"/>
<evidence type="ECO:0000256" key="6">
    <source>
        <dbReference type="RuleBase" id="RU000716"/>
    </source>
</evidence>
<feature type="domain" description="RNA polymerase sigma factor 70 region 4 type 2" evidence="8">
    <location>
        <begin position="132"/>
        <end position="184"/>
    </location>
</feature>
<dbReference type="InterPro" id="IPR007627">
    <property type="entry name" value="RNA_pol_sigma70_r2"/>
</dbReference>
<keyword evidence="4 6" id="KW-0238">DNA-binding</keyword>
<dbReference type="InterPro" id="IPR014284">
    <property type="entry name" value="RNA_pol_sigma-70_dom"/>
</dbReference>
<protein>
    <recommendedName>
        <fullName evidence="6">RNA polymerase sigma factor</fullName>
    </recommendedName>
</protein>
<dbReference type="PANTHER" id="PTHR43133:SF8">
    <property type="entry name" value="RNA POLYMERASE SIGMA FACTOR HI_1459-RELATED"/>
    <property type="match status" value="1"/>
</dbReference>
<evidence type="ECO:0000256" key="4">
    <source>
        <dbReference type="ARBA" id="ARBA00023125"/>
    </source>
</evidence>
<dbReference type="PROSITE" id="PS01063">
    <property type="entry name" value="SIGMA70_ECF"/>
    <property type="match status" value="1"/>
</dbReference>
<gene>
    <name evidence="9" type="ORF">J2792_001994</name>
</gene>
<dbReference type="Gene3D" id="1.10.10.10">
    <property type="entry name" value="Winged helix-like DNA-binding domain superfamily/Winged helix DNA-binding domain"/>
    <property type="match status" value="1"/>
</dbReference>
<keyword evidence="5 6" id="KW-0804">Transcription</keyword>
<dbReference type="SUPFAM" id="SSF88946">
    <property type="entry name" value="Sigma2 domain of RNA polymerase sigma factors"/>
    <property type="match status" value="1"/>
</dbReference>
<feature type="domain" description="RNA polymerase sigma-70 region 2" evidence="7">
    <location>
        <begin position="29"/>
        <end position="95"/>
    </location>
</feature>
<keyword evidence="10" id="KW-1185">Reference proteome</keyword>
<dbReference type="Pfam" id="PF08281">
    <property type="entry name" value="Sigma70_r4_2"/>
    <property type="match status" value="1"/>
</dbReference>
<dbReference type="InterPro" id="IPR039425">
    <property type="entry name" value="RNA_pol_sigma-70-like"/>
</dbReference>
<organism evidence="9 10">
    <name type="scientific">Novosphingobium capsulatum</name>
    <dbReference type="NCBI Taxonomy" id="13688"/>
    <lineage>
        <taxon>Bacteria</taxon>
        <taxon>Pseudomonadati</taxon>
        <taxon>Pseudomonadota</taxon>
        <taxon>Alphaproteobacteria</taxon>
        <taxon>Sphingomonadales</taxon>
        <taxon>Sphingomonadaceae</taxon>
        <taxon>Novosphingobium</taxon>
    </lineage>
</organism>
<comment type="caution">
    <text evidence="9">The sequence shown here is derived from an EMBL/GenBank/DDBJ whole genome shotgun (WGS) entry which is preliminary data.</text>
</comment>
<dbReference type="Pfam" id="PF04542">
    <property type="entry name" value="Sigma70_r2"/>
    <property type="match status" value="1"/>
</dbReference>
<evidence type="ECO:0000256" key="2">
    <source>
        <dbReference type="ARBA" id="ARBA00023015"/>
    </source>
</evidence>
<keyword evidence="3 6" id="KW-0731">Sigma factor</keyword>
<dbReference type="InterPro" id="IPR013324">
    <property type="entry name" value="RNA_pol_sigma_r3/r4-like"/>
</dbReference>
<evidence type="ECO:0000256" key="5">
    <source>
        <dbReference type="ARBA" id="ARBA00023163"/>
    </source>
</evidence>
<dbReference type="Gene3D" id="1.10.1740.10">
    <property type="match status" value="1"/>
</dbReference>
<evidence type="ECO:0000259" key="8">
    <source>
        <dbReference type="Pfam" id="PF08281"/>
    </source>
</evidence>
<evidence type="ECO:0000313" key="10">
    <source>
        <dbReference type="Proteomes" id="UP001184150"/>
    </source>
</evidence>